<name>A0A8J5MLE2_HOMAM</name>
<protein>
    <submittedName>
        <fullName evidence="1">Uncharacterized protein</fullName>
    </submittedName>
</protein>
<evidence type="ECO:0000313" key="2">
    <source>
        <dbReference type="Proteomes" id="UP000747542"/>
    </source>
</evidence>
<evidence type="ECO:0000313" key="1">
    <source>
        <dbReference type="EMBL" id="KAG7155512.1"/>
    </source>
</evidence>
<dbReference type="EMBL" id="JAHLQT010041414">
    <property type="protein sequence ID" value="KAG7155512.1"/>
    <property type="molecule type" value="Genomic_DNA"/>
</dbReference>
<proteinExistence type="predicted"/>
<comment type="caution">
    <text evidence="1">The sequence shown here is derived from an EMBL/GenBank/DDBJ whole genome shotgun (WGS) entry which is preliminary data.</text>
</comment>
<keyword evidence="2" id="KW-1185">Reference proteome</keyword>
<accession>A0A8J5MLE2</accession>
<reference evidence="1" key="1">
    <citation type="journal article" date="2021" name="Sci. Adv.">
        <title>The American lobster genome reveals insights on longevity, neural, and immune adaptations.</title>
        <authorList>
            <person name="Polinski J.M."/>
            <person name="Zimin A.V."/>
            <person name="Clark K.F."/>
            <person name="Kohn A.B."/>
            <person name="Sadowski N."/>
            <person name="Timp W."/>
            <person name="Ptitsyn A."/>
            <person name="Khanna P."/>
            <person name="Romanova D.Y."/>
            <person name="Williams P."/>
            <person name="Greenwood S.J."/>
            <person name="Moroz L.L."/>
            <person name="Walt D.R."/>
            <person name="Bodnar A.G."/>
        </authorList>
    </citation>
    <scope>NUCLEOTIDE SEQUENCE</scope>
    <source>
        <strain evidence="1">GMGI-L3</strain>
    </source>
</reference>
<sequence length="61" mass="7101">METPITERHARITVDSAYPKLLPDILWQRPITTHHNGFNVDSAHQEPITARHARIWVDYAI</sequence>
<dbReference type="Proteomes" id="UP000747542">
    <property type="component" value="Unassembled WGS sequence"/>
</dbReference>
<dbReference type="AlphaFoldDB" id="A0A8J5MLE2"/>
<organism evidence="1 2">
    <name type="scientific">Homarus americanus</name>
    <name type="common">American lobster</name>
    <dbReference type="NCBI Taxonomy" id="6706"/>
    <lineage>
        <taxon>Eukaryota</taxon>
        <taxon>Metazoa</taxon>
        <taxon>Ecdysozoa</taxon>
        <taxon>Arthropoda</taxon>
        <taxon>Crustacea</taxon>
        <taxon>Multicrustacea</taxon>
        <taxon>Malacostraca</taxon>
        <taxon>Eumalacostraca</taxon>
        <taxon>Eucarida</taxon>
        <taxon>Decapoda</taxon>
        <taxon>Pleocyemata</taxon>
        <taxon>Astacidea</taxon>
        <taxon>Nephropoidea</taxon>
        <taxon>Nephropidae</taxon>
        <taxon>Homarus</taxon>
    </lineage>
</organism>
<gene>
    <name evidence="1" type="ORF">Hamer_G023801</name>
</gene>